<reference evidence="3" key="1">
    <citation type="submission" date="2021-02" db="EMBL/GenBank/DDBJ databases">
        <authorList>
            <person name="Palmer J.M."/>
        </authorList>
    </citation>
    <scope>NUCLEOTIDE SEQUENCE</scope>
    <source>
        <strain evidence="3">SCRP23</strain>
    </source>
</reference>
<organism evidence="3 4">
    <name type="scientific">Phytophthora boehmeriae</name>
    <dbReference type="NCBI Taxonomy" id="109152"/>
    <lineage>
        <taxon>Eukaryota</taxon>
        <taxon>Sar</taxon>
        <taxon>Stramenopiles</taxon>
        <taxon>Oomycota</taxon>
        <taxon>Peronosporomycetes</taxon>
        <taxon>Peronosporales</taxon>
        <taxon>Peronosporaceae</taxon>
        <taxon>Phytophthora</taxon>
    </lineage>
</organism>
<dbReference type="SMART" id="SM01041">
    <property type="entry name" value="BRO1"/>
    <property type="match status" value="1"/>
</dbReference>
<evidence type="ECO:0000256" key="1">
    <source>
        <dbReference type="SAM" id="MobiDB-lite"/>
    </source>
</evidence>
<feature type="compositionally biased region" description="Polar residues" evidence="1">
    <location>
        <begin position="300"/>
        <end position="313"/>
    </location>
</feature>
<name>A0A8T1WYP0_9STRA</name>
<gene>
    <name evidence="3" type="ORF">PHYBOEH_011192</name>
</gene>
<evidence type="ECO:0000313" key="4">
    <source>
        <dbReference type="Proteomes" id="UP000693981"/>
    </source>
</evidence>
<protein>
    <recommendedName>
        <fullName evidence="2">BRO1 domain-containing protein</fullName>
    </recommendedName>
</protein>
<feature type="region of interest" description="Disordered" evidence="1">
    <location>
        <begin position="116"/>
        <end position="154"/>
    </location>
</feature>
<feature type="region of interest" description="Disordered" evidence="1">
    <location>
        <begin position="289"/>
        <end position="313"/>
    </location>
</feature>
<dbReference type="AlphaFoldDB" id="A0A8T1WYP0"/>
<dbReference type="PANTHER" id="PTHR23032">
    <property type="entry name" value="BRO1 DOMAIN-CONTAINING PROTEIN BROX"/>
    <property type="match status" value="1"/>
</dbReference>
<dbReference type="Pfam" id="PF08571">
    <property type="entry name" value="Yos1"/>
    <property type="match status" value="1"/>
</dbReference>
<dbReference type="Pfam" id="PF03097">
    <property type="entry name" value="BRO1"/>
    <property type="match status" value="1"/>
</dbReference>
<dbReference type="EMBL" id="JAGDFL010000082">
    <property type="protein sequence ID" value="KAG7398391.1"/>
    <property type="molecule type" value="Genomic_DNA"/>
</dbReference>
<keyword evidence="4" id="KW-1185">Reference proteome</keyword>
<sequence>MLPRAHARLQMQRQGLHLCVTIPARISPTPFLFCLQVPFETELKKFASSSSKSNGVARLAGELAAARAALGLDRTAATSQFQAAEDIPDYVQKLATYLSLVKGFTEIIRSQPSVGKEDAELQASVPNADDTATESLRQPLVKDNAEVESGKETDISTASVNDCSGCLHFCRWQDALSGSTVYALSARQEYAHTLLAGGILMMTDARKKIDALLSERPSELNETQLKLAYQLLLHASGVMDACLESMDITSRSIGAAFADLGATPEAASTTGNSEVVPDDDMMTKWREEQLQAQQAAPQKDASNSTTLGSSRSINTPAPGLAEDLAMLKRVADLASGHLPQLLSWIALAEAQELVVFRGVTREVVDFSLMAKLSMDIAARFKECHNFATRRLPCSNFPVAERIQLYCAFKSAYYRAITMYFQGASCMLTEDARSCAQAVANFKEAATLFEIVVPLKKNYESKLALDKEEKERVALLSSVFLRSQQVIERDLDIVTHRNDSVYYEPVPKPESPPGALSLVKATIFPVVSTSDLWRDGEQASDMGVLWNFFLTSLLLTNAVCILHEKRFLRPHGWDKVDSSQGMTIKNQVVGFLVAVQYLRFPLMAINTLMIILELIMG</sequence>
<dbReference type="InterPro" id="IPR038898">
    <property type="entry name" value="BROX"/>
</dbReference>
<evidence type="ECO:0000313" key="3">
    <source>
        <dbReference type="EMBL" id="KAG7398391.1"/>
    </source>
</evidence>
<dbReference type="InterPro" id="IPR013880">
    <property type="entry name" value="Yos1"/>
</dbReference>
<dbReference type="PROSITE" id="PS51180">
    <property type="entry name" value="BRO1"/>
    <property type="match status" value="1"/>
</dbReference>
<dbReference type="OrthoDB" id="104504at2759"/>
<feature type="domain" description="BRO1" evidence="2">
    <location>
        <begin position="20"/>
        <end position="529"/>
    </location>
</feature>
<comment type="caution">
    <text evidence="3">The sequence shown here is derived from an EMBL/GenBank/DDBJ whole genome shotgun (WGS) entry which is preliminary data.</text>
</comment>
<dbReference type="Proteomes" id="UP000693981">
    <property type="component" value="Unassembled WGS sequence"/>
</dbReference>
<dbReference type="PANTHER" id="PTHR23032:SF13">
    <property type="entry name" value="BRO1 DOMAIN-CONTAINING PROTEIN BROX"/>
    <property type="match status" value="1"/>
</dbReference>
<dbReference type="InterPro" id="IPR004328">
    <property type="entry name" value="BRO1_dom"/>
</dbReference>
<evidence type="ECO:0000259" key="2">
    <source>
        <dbReference type="PROSITE" id="PS51180"/>
    </source>
</evidence>
<accession>A0A8T1WYP0</accession>
<proteinExistence type="predicted"/>
<feature type="compositionally biased region" description="Basic and acidic residues" evidence="1">
    <location>
        <begin position="143"/>
        <end position="154"/>
    </location>
</feature>